<evidence type="ECO:0000256" key="5">
    <source>
        <dbReference type="NCBIfam" id="TIGR01814"/>
    </source>
</evidence>
<organism evidence="7 8">
    <name type="scientific">Pontivivens ytuae</name>
    <dbReference type="NCBI Taxonomy" id="2789856"/>
    <lineage>
        <taxon>Bacteria</taxon>
        <taxon>Pseudomonadati</taxon>
        <taxon>Pseudomonadota</taxon>
        <taxon>Alphaproteobacteria</taxon>
        <taxon>Rhodobacterales</taxon>
        <taxon>Paracoccaceae</taxon>
        <taxon>Pontivivens</taxon>
    </lineage>
</organism>
<comment type="function">
    <text evidence="4 6">Catalyzes the cleavage of L-kynurenine (L-Kyn) and L-3-hydroxykynurenine (L-3OHKyn) into anthranilic acid (AA) and 3-hydroxyanthranilic acid (3-OHAA), respectively.</text>
</comment>
<name>A0A7S9LPT4_9RHOB</name>
<evidence type="ECO:0000256" key="6">
    <source>
        <dbReference type="PIRNR" id="PIRNR038800"/>
    </source>
</evidence>
<feature type="binding site" evidence="4">
    <location>
        <position position="85"/>
    </location>
    <ligand>
        <name>pyridoxal 5'-phosphate</name>
        <dbReference type="ChEBI" id="CHEBI:597326"/>
    </ligand>
</feature>
<dbReference type="InterPro" id="IPR015421">
    <property type="entry name" value="PyrdxlP-dep_Trfase_major"/>
</dbReference>
<evidence type="ECO:0000256" key="1">
    <source>
        <dbReference type="ARBA" id="ARBA00022642"/>
    </source>
</evidence>
<dbReference type="HAMAP" id="MF_01970">
    <property type="entry name" value="Kynureninase"/>
    <property type="match status" value="1"/>
</dbReference>
<comment type="catalytic activity">
    <reaction evidence="6">
        <text>3-hydroxy-L-kynurenine + H2O = 3-hydroxyanthranilate + L-alanine + H(+)</text>
        <dbReference type="Rhea" id="RHEA:25143"/>
        <dbReference type="ChEBI" id="CHEBI:15377"/>
        <dbReference type="ChEBI" id="CHEBI:15378"/>
        <dbReference type="ChEBI" id="CHEBI:36559"/>
        <dbReference type="ChEBI" id="CHEBI:57972"/>
        <dbReference type="ChEBI" id="CHEBI:58125"/>
        <dbReference type="EC" id="3.7.1.3"/>
    </reaction>
</comment>
<comment type="subunit">
    <text evidence="4 6">Homodimer.</text>
</comment>
<dbReference type="Pfam" id="PF22580">
    <property type="entry name" value="KYNU_C"/>
    <property type="match status" value="1"/>
</dbReference>
<dbReference type="GO" id="GO:0097053">
    <property type="term" value="P:L-kynurenine catabolic process"/>
    <property type="evidence" value="ECO:0007669"/>
    <property type="project" value="UniProtKB-UniRule"/>
</dbReference>
<dbReference type="InterPro" id="IPR015422">
    <property type="entry name" value="PyrdxlP-dep_Trfase_small"/>
</dbReference>
<dbReference type="FunFam" id="3.40.640.10:FF:000107">
    <property type="entry name" value="Kynureninase"/>
    <property type="match status" value="1"/>
</dbReference>
<sequence length="395" mass="42644">MTDFAATRCLFHLPEGMIYLDGNSLGPLPKSAAERVAAMMRDEWGEMLIGGWNRAGWMAQPMALGDRIGALIGAEPGHVTVGDTLSIKVYQALAAALAMTDRKVILSDNGNFPSDLYIAEGLIGTLGRGHELRVVEPEAVEDTLDESIGVLMLTEVDYRTGRLHDMKGLTEKAHALGIVTVWDLAHSAGALSVDVSGTRADFAVGCTYKYLNGGPGAPAFIYVAPRHAETARPALCGWLGHEAPFAFDPDYRPGAGVERMRVGTPPILQFAALNAALDAWDGVDMADLRAASQRLSERFIAEVEARTDLVLASPRDPARRGSQVSFRHPDGYAVMQALIARGVIGDFRAPDILRFGFTPLYLGEEEVVEAAAILSEILTTGTWDRAEFHQRQAVT</sequence>
<evidence type="ECO:0000256" key="4">
    <source>
        <dbReference type="HAMAP-Rule" id="MF_01970"/>
    </source>
</evidence>
<comment type="cofactor">
    <cofactor evidence="4 6">
        <name>pyridoxal 5'-phosphate</name>
        <dbReference type="ChEBI" id="CHEBI:597326"/>
    </cofactor>
</comment>
<dbReference type="GO" id="GO:0019805">
    <property type="term" value="P:quinolinate biosynthetic process"/>
    <property type="evidence" value="ECO:0007669"/>
    <property type="project" value="UniProtKB-UniRule"/>
</dbReference>
<dbReference type="SUPFAM" id="SSF53383">
    <property type="entry name" value="PLP-dependent transferases"/>
    <property type="match status" value="1"/>
</dbReference>
<feature type="binding site" evidence="4">
    <location>
        <position position="186"/>
    </location>
    <ligand>
        <name>pyridoxal 5'-phosphate</name>
        <dbReference type="ChEBI" id="CHEBI:597326"/>
    </ligand>
</feature>
<proteinExistence type="inferred from homology"/>
<dbReference type="Gene3D" id="3.90.1150.10">
    <property type="entry name" value="Aspartate Aminotransferase, domain 1"/>
    <property type="match status" value="1"/>
</dbReference>
<accession>A0A7S9LPT4</accession>
<dbReference type="GO" id="GO:0030170">
    <property type="term" value="F:pyridoxal phosphate binding"/>
    <property type="evidence" value="ECO:0007669"/>
    <property type="project" value="UniProtKB-UniRule"/>
</dbReference>
<evidence type="ECO:0000313" key="8">
    <source>
        <dbReference type="Proteomes" id="UP000594800"/>
    </source>
</evidence>
<comment type="pathway">
    <text evidence="4 6">Cofactor biosynthesis; NAD(+) biosynthesis; quinolinate from L-kynurenine: step 2/3.</text>
</comment>
<reference evidence="7 8" key="1">
    <citation type="submission" date="2020-11" db="EMBL/GenBank/DDBJ databases">
        <title>Description of Pontivivens ytuae sp. nov. isolated from deep sea sediment of Mariana Trench.</title>
        <authorList>
            <person name="Wang Z."/>
            <person name="Sun Q.-L."/>
            <person name="Xu X.-D."/>
            <person name="Tang Y.-Z."/>
            <person name="Zhang J."/>
        </authorList>
    </citation>
    <scope>NUCLEOTIDE SEQUENCE [LARGE SCALE GENOMIC DNA]</scope>
    <source>
        <strain evidence="7 8">MT2928</strain>
    </source>
</reference>
<dbReference type="RefSeq" id="WP_196102275.1">
    <property type="nucleotide sequence ID" value="NZ_CP064942.1"/>
</dbReference>
<dbReference type="KEGG" id="poz:I0K15_14820"/>
<feature type="binding site" evidence="4">
    <location>
        <position position="208"/>
    </location>
    <ligand>
        <name>pyridoxal 5'-phosphate</name>
        <dbReference type="ChEBI" id="CHEBI:597326"/>
    </ligand>
</feature>
<dbReference type="GO" id="GO:0030429">
    <property type="term" value="F:kynureninase activity"/>
    <property type="evidence" value="ECO:0007669"/>
    <property type="project" value="UniProtKB-UniRule"/>
</dbReference>
<dbReference type="EC" id="3.7.1.3" evidence="4 5"/>
<dbReference type="NCBIfam" id="TIGR01814">
    <property type="entry name" value="kynureninase"/>
    <property type="match status" value="1"/>
</dbReference>
<dbReference type="GO" id="GO:0005737">
    <property type="term" value="C:cytoplasm"/>
    <property type="evidence" value="ECO:0007669"/>
    <property type="project" value="UniProtKB-UniRule"/>
</dbReference>
<dbReference type="PANTHER" id="PTHR14084:SF0">
    <property type="entry name" value="KYNURENINASE"/>
    <property type="match status" value="1"/>
</dbReference>
<keyword evidence="1 4" id="KW-0662">Pyridine nucleotide biosynthesis</keyword>
<dbReference type="Gene3D" id="3.40.640.10">
    <property type="entry name" value="Type I PLP-dependent aspartate aminotransferase-like (Major domain)"/>
    <property type="match status" value="1"/>
</dbReference>
<dbReference type="Proteomes" id="UP000594800">
    <property type="component" value="Chromosome"/>
</dbReference>
<dbReference type="GO" id="GO:0043420">
    <property type="term" value="P:anthranilate metabolic process"/>
    <property type="evidence" value="ECO:0007669"/>
    <property type="project" value="TreeGrafter"/>
</dbReference>
<dbReference type="InterPro" id="IPR015424">
    <property type="entry name" value="PyrdxlP-dep_Trfase"/>
</dbReference>
<feature type="binding site" evidence="4">
    <location>
        <position position="238"/>
    </location>
    <ligand>
        <name>pyridoxal 5'-phosphate</name>
        <dbReference type="ChEBI" id="CHEBI:597326"/>
    </ligand>
</feature>
<comment type="catalytic activity">
    <reaction evidence="4 6">
        <text>L-kynurenine + H2O = anthranilate + L-alanine + H(+)</text>
        <dbReference type="Rhea" id="RHEA:16813"/>
        <dbReference type="ChEBI" id="CHEBI:15377"/>
        <dbReference type="ChEBI" id="CHEBI:15378"/>
        <dbReference type="ChEBI" id="CHEBI:16567"/>
        <dbReference type="ChEBI" id="CHEBI:57959"/>
        <dbReference type="ChEBI" id="CHEBI:57972"/>
        <dbReference type="EC" id="3.7.1.3"/>
    </reaction>
</comment>
<dbReference type="UniPathway" id="UPA00253">
    <property type="reaction ID" value="UER00329"/>
</dbReference>
<comment type="similarity">
    <text evidence="4 6">Belongs to the kynureninase family.</text>
</comment>
<feature type="binding site" evidence="4">
    <location>
        <begin position="112"/>
        <end position="115"/>
    </location>
    <ligand>
        <name>pyridoxal 5'-phosphate</name>
        <dbReference type="ChEBI" id="CHEBI:597326"/>
    </ligand>
</feature>
<dbReference type="GO" id="GO:0009435">
    <property type="term" value="P:NAD+ biosynthetic process"/>
    <property type="evidence" value="ECO:0007669"/>
    <property type="project" value="UniProtKB-UniRule"/>
</dbReference>
<comment type="pathway">
    <text evidence="4 6">Amino-acid degradation; L-kynurenine degradation; L-alanine and anthranilate from L-kynurenine: step 1/1.</text>
</comment>
<feature type="binding site" evidence="4">
    <location>
        <position position="154"/>
    </location>
    <ligand>
        <name>pyridoxal 5'-phosphate</name>
        <dbReference type="ChEBI" id="CHEBI:597326"/>
    </ligand>
</feature>
<dbReference type="UniPathway" id="UPA00334">
    <property type="reaction ID" value="UER00455"/>
</dbReference>
<feature type="modified residue" description="N6-(pyridoxal phosphate)lysine" evidence="4">
    <location>
        <position position="209"/>
    </location>
</feature>
<dbReference type="AlphaFoldDB" id="A0A7S9LPT4"/>
<evidence type="ECO:0000256" key="2">
    <source>
        <dbReference type="ARBA" id="ARBA00022801"/>
    </source>
</evidence>
<dbReference type="InterPro" id="IPR010111">
    <property type="entry name" value="Kynureninase"/>
</dbReference>
<feature type="binding site" evidence="4">
    <location>
        <position position="86"/>
    </location>
    <ligand>
        <name>pyridoxal 5'-phosphate</name>
        <dbReference type="ChEBI" id="CHEBI:597326"/>
    </ligand>
</feature>
<keyword evidence="8" id="KW-1185">Reference proteome</keyword>
<keyword evidence="2 4" id="KW-0378">Hydrolase</keyword>
<gene>
    <name evidence="4 7" type="primary">kynU</name>
    <name evidence="7" type="ORF">I0K15_14820</name>
</gene>
<feature type="binding site" evidence="4">
    <location>
        <position position="183"/>
    </location>
    <ligand>
        <name>pyridoxal 5'-phosphate</name>
        <dbReference type="ChEBI" id="CHEBI:597326"/>
    </ligand>
</feature>
<dbReference type="PANTHER" id="PTHR14084">
    <property type="entry name" value="KYNURENINASE"/>
    <property type="match status" value="1"/>
</dbReference>
<dbReference type="EMBL" id="CP064942">
    <property type="protein sequence ID" value="QPH53064.1"/>
    <property type="molecule type" value="Genomic_DNA"/>
</dbReference>
<feature type="binding site" evidence="4">
    <location>
        <position position="264"/>
    </location>
    <ligand>
        <name>pyridoxal 5'-phosphate</name>
        <dbReference type="ChEBI" id="CHEBI:597326"/>
    </ligand>
</feature>
<evidence type="ECO:0000313" key="7">
    <source>
        <dbReference type="EMBL" id="QPH53064.1"/>
    </source>
</evidence>
<dbReference type="PIRSF" id="PIRSF038800">
    <property type="entry name" value="KYNU"/>
    <property type="match status" value="1"/>
</dbReference>
<dbReference type="GO" id="GO:0019441">
    <property type="term" value="P:L-tryptophan catabolic process to kynurenine"/>
    <property type="evidence" value="ECO:0007669"/>
    <property type="project" value="TreeGrafter"/>
</dbReference>
<evidence type="ECO:0000256" key="3">
    <source>
        <dbReference type="ARBA" id="ARBA00022898"/>
    </source>
</evidence>
<keyword evidence="3 4" id="KW-0663">Pyridoxal phosphate</keyword>
<protein>
    <recommendedName>
        <fullName evidence="4 5">Kynureninase</fullName>
        <ecNumber evidence="4 5">3.7.1.3</ecNumber>
    </recommendedName>
    <alternativeName>
        <fullName evidence="4">L-kynurenine hydrolase</fullName>
    </alternativeName>
</protein>